<protein>
    <submittedName>
        <fullName evidence="1">Uncharacterized protein</fullName>
    </submittedName>
</protein>
<evidence type="ECO:0000313" key="2">
    <source>
        <dbReference type="Proteomes" id="UP001178507"/>
    </source>
</evidence>
<dbReference type="InterPro" id="IPR050865">
    <property type="entry name" value="BEACH_Domain"/>
</dbReference>
<reference evidence="1" key="1">
    <citation type="submission" date="2023-08" db="EMBL/GenBank/DDBJ databases">
        <authorList>
            <person name="Chen Y."/>
            <person name="Shah S."/>
            <person name="Dougan E. K."/>
            <person name="Thang M."/>
            <person name="Chan C."/>
        </authorList>
    </citation>
    <scope>NUCLEOTIDE SEQUENCE</scope>
</reference>
<dbReference type="InterPro" id="IPR001680">
    <property type="entry name" value="WD40_rpt"/>
</dbReference>
<dbReference type="SMART" id="SM00320">
    <property type="entry name" value="WD40"/>
    <property type="match status" value="3"/>
</dbReference>
<proteinExistence type="predicted"/>
<keyword evidence="2" id="KW-1185">Reference proteome</keyword>
<dbReference type="InterPro" id="IPR015943">
    <property type="entry name" value="WD40/YVTN_repeat-like_dom_sf"/>
</dbReference>
<dbReference type="InterPro" id="IPR011047">
    <property type="entry name" value="Quinoprotein_ADH-like_sf"/>
</dbReference>
<comment type="caution">
    <text evidence="1">The sequence shown here is derived from an EMBL/GenBank/DDBJ whole genome shotgun (WGS) entry which is preliminary data.</text>
</comment>
<dbReference type="AlphaFoldDB" id="A0AA36HYT6"/>
<name>A0AA36HYT6_9DINO</name>
<dbReference type="Proteomes" id="UP001178507">
    <property type="component" value="Unassembled WGS sequence"/>
</dbReference>
<organism evidence="1 2">
    <name type="scientific">Effrenium voratum</name>
    <dbReference type="NCBI Taxonomy" id="2562239"/>
    <lineage>
        <taxon>Eukaryota</taxon>
        <taxon>Sar</taxon>
        <taxon>Alveolata</taxon>
        <taxon>Dinophyceae</taxon>
        <taxon>Suessiales</taxon>
        <taxon>Symbiodiniaceae</taxon>
        <taxon>Effrenium</taxon>
    </lineage>
</organism>
<dbReference type="EMBL" id="CAUJNA010000435">
    <property type="protein sequence ID" value="CAJ1376989.1"/>
    <property type="molecule type" value="Genomic_DNA"/>
</dbReference>
<evidence type="ECO:0000313" key="1">
    <source>
        <dbReference type="EMBL" id="CAJ1376989.1"/>
    </source>
</evidence>
<gene>
    <name evidence="1" type="ORF">EVOR1521_LOCUS5912</name>
</gene>
<accession>A0AA36HYT6</accession>
<dbReference type="SUPFAM" id="SSF50998">
    <property type="entry name" value="Quinoprotein alcohol dehydrogenase-like"/>
    <property type="match status" value="1"/>
</dbReference>
<dbReference type="PANTHER" id="PTHR13743">
    <property type="entry name" value="BEIGE/BEACH-RELATED"/>
    <property type="match status" value="1"/>
</dbReference>
<dbReference type="Gene3D" id="2.130.10.10">
    <property type="entry name" value="YVTN repeat-like/Quinoprotein amine dehydrogenase"/>
    <property type="match status" value="2"/>
</dbReference>
<sequence>METPLLACAAPVSSLCASPELGLVAVGDTSGSVTLLDLSSGRVRASLATSGDPVLCVALAAPLRAALGAGGRAAKESSTVAVWDVDSGALRAEMKYKHLVTCLIFVPALHAAITGDGSFDQRSSTGRVVLWNPDTLEQHRKLQCAGAVTSLLYHQGLILSADRSRSICTWHPENGEKLQEFQVDSGQLPWCLSAANEGRFAYSVCNFKENFGCFCLRGPAGLEQSQVCDHPVLSIAFLPSAPVVALGLRSGELVLWDLEARRPRRTVRLGSAVNALALNLVRGELLAGEKSGAVSSWPLAFLLSD</sequence>